<evidence type="ECO:0000256" key="1">
    <source>
        <dbReference type="SAM" id="MobiDB-lite"/>
    </source>
</evidence>
<dbReference type="RefSeq" id="XP_019039961.1">
    <property type="nucleotide sequence ID" value="XM_019184557.1"/>
</dbReference>
<dbReference type="GeneID" id="30201803"/>
<dbReference type="Proteomes" id="UP000094112">
    <property type="component" value="Unassembled WGS sequence"/>
</dbReference>
<evidence type="ECO:0000313" key="8">
    <source>
        <dbReference type="Proteomes" id="UP000094112"/>
    </source>
</evidence>
<dbReference type="InterPro" id="IPR048265">
    <property type="entry name" value="Rax2-like_third"/>
</dbReference>
<dbReference type="Pfam" id="PF20843">
    <property type="entry name" value="Rax2_3"/>
    <property type="match status" value="1"/>
</dbReference>
<feature type="chain" id="PRO_5009133687" description="Bud site selection protein RAX2" evidence="3">
    <location>
        <begin position="19"/>
        <end position="1220"/>
    </location>
</feature>
<dbReference type="GO" id="GO:1902929">
    <property type="term" value="C:plasma membrane of growing cell tip"/>
    <property type="evidence" value="ECO:0007669"/>
    <property type="project" value="TreeGrafter"/>
</dbReference>
<feature type="domain" description="Rax2-like C-terminal" evidence="4">
    <location>
        <begin position="882"/>
        <end position="1124"/>
    </location>
</feature>
<feature type="domain" description="Rax2-like second" evidence="5">
    <location>
        <begin position="228"/>
        <end position="391"/>
    </location>
</feature>
<proteinExistence type="predicted"/>
<dbReference type="PANTHER" id="PTHR31778">
    <property type="entry name" value="BUD SITE SELECTION PROTEIN RAX2"/>
    <property type="match status" value="1"/>
</dbReference>
<keyword evidence="8" id="KW-1185">Reference proteome</keyword>
<dbReference type="STRING" id="683960.A0A1E3P675"/>
<feature type="transmembrane region" description="Helical" evidence="2">
    <location>
        <begin position="1163"/>
        <end position="1188"/>
    </location>
</feature>
<feature type="compositionally biased region" description="Low complexity" evidence="1">
    <location>
        <begin position="1134"/>
        <end position="1154"/>
    </location>
</feature>
<accession>A0A1E3P675</accession>
<dbReference type="GO" id="GO:0005935">
    <property type="term" value="C:cellular bud neck"/>
    <property type="evidence" value="ECO:0007669"/>
    <property type="project" value="TreeGrafter"/>
</dbReference>
<dbReference type="Pfam" id="PF20842">
    <property type="entry name" value="Rax2_2"/>
    <property type="match status" value="1"/>
</dbReference>
<organism evidence="7 8">
    <name type="scientific">Wickerhamomyces anomalus (strain ATCC 58044 / CBS 1984 / NCYC 433 / NRRL Y-366-8)</name>
    <name type="common">Yeast</name>
    <name type="synonym">Hansenula anomala</name>
    <dbReference type="NCBI Taxonomy" id="683960"/>
    <lineage>
        <taxon>Eukaryota</taxon>
        <taxon>Fungi</taxon>
        <taxon>Dikarya</taxon>
        <taxon>Ascomycota</taxon>
        <taxon>Saccharomycotina</taxon>
        <taxon>Saccharomycetes</taxon>
        <taxon>Phaffomycetales</taxon>
        <taxon>Wickerhamomycetaceae</taxon>
        <taxon>Wickerhamomyces</taxon>
    </lineage>
</organism>
<keyword evidence="2" id="KW-1133">Transmembrane helix</keyword>
<dbReference type="GO" id="GO:0005621">
    <property type="term" value="C:cellular bud scar"/>
    <property type="evidence" value="ECO:0007669"/>
    <property type="project" value="TreeGrafter"/>
</dbReference>
<dbReference type="InterPro" id="IPR048266">
    <property type="entry name" value="Rax2-like_second"/>
</dbReference>
<dbReference type="AlphaFoldDB" id="A0A1E3P675"/>
<evidence type="ECO:0000256" key="3">
    <source>
        <dbReference type="SAM" id="SignalP"/>
    </source>
</evidence>
<name>A0A1E3P675_WICAA</name>
<sequence length="1220" mass="132607">MRSNIGLILASLITSAHSRLSFQDVSSPQFDFSGSNNDQIAFLGDFDASSIYSYVGESNFTNQNTLQNQLYYSTGDNDRFITLGQINGSIDQILPVHNDSFILLGDFDGIGNQNVSSPAIFNLDSENFTSIDPNSDINGTINTAFFDSDDNLIYLGGDFEFNNTHGAAFYNLTSQNLNSTVFRGFGNNGTINSIIKVGSNIIFGGQFTNLGIPQLLTHSYNTSNTSVTTDQLVSLRYASFSSSDDSSNPEALVCPESSQEWSVSGASSATVNINLPYQVIPSKIRIYNSQDDDSQVSLFRLLTSPANGIMNLTYVDPATGDLSYCDAWCPLLNSSYLESASRSNDGSTAVAFADTSIGYSSTYQEFGFINSLDVGGLTFQVLDSFGSNIALEGLQIYQSLYSTYANNTLNEPSCGISEYSRAETRGDWSSSPNGQYITSDVDVSSGIPDDVGVTFFPNITYAGEYTILMYTPGCGQDNSCSSRGVANVTIYDDSTDEILDSSLIYQTNEEEKYDLVYYGQLNSTVRVGMVLDQAGPSGNTVTFVADRISVTIFEIDDIVHRNGTIPINGLFEYSPSNFSNFDASNVTQREYVGNTTINRLGSSLSNHSDIHLASYNNSIYVGGDFTSNYGDNLFRLDISDSNNETRGLNVSAHDVNGGLDGEVTNMKVIDNSLILLGDFNNTINATTISSLGNDNSNSLQESALYNGSWYSFGTRINASSVSNITLKGNEFWLFDDDQRWITGNDTWYNNTLELSFNITSSGKNNNSTFFVGSLKSSDSIGNKGTFINGSGDQSNITNEEFSQSVINSGVYINNSLSVFGGEFNTSSGIRNLVFVSGNETSGVDISWASNSSVTRLFAENDRLFVGTNGSGSVDNHNFDGVFIYNLNNNTFGSTQPDGLSSNSGSPVVNELGFLNNTYLIVGGDFDSAGSVSCSGLCFYNINETNWESLVDSFSGTVHAFRFVNDTVLIIAGDLRYDSNDLKLMSYDFNSTSHSQPDHFSQLNRTVEKFILVDNSTDGRIIVSGSDFIQAYDGSSWRSIDNELNNSTIRDISLLSISNSNDNNNGSIFDSNQVLVASGELNLTDYGYLNVAYFNSTNWLPYMITTHNNSTSTVNSIFLNKDISDLYIGGTLTNTTHPSTTSSTPSSSSSSASSGKSHHIKRGFIVLIGLALAVGTMTLLGLIAAFFIFKRKKHNYTPVEPRVNETEMLDTVPPENLFKHV</sequence>
<keyword evidence="3" id="KW-0732">Signal</keyword>
<protein>
    <recommendedName>
        <fullName evidence="9">Bud site selection protein RAX2</fullName>
    </recommendedName>
</protein>
<reference evidence="7 8" key="1">
    <citation type="journal article" date="2016" name="Proc. Natl. Acad. Sci. U.S.A.">
        <title>Comparative genomics of biotechnologically important yeasts.</title>
        <authorList>
            <person name="Riley R."/>
            <person name="Haridas S."/>
            <person name="Wolfe K.H."/>
            <person name="Lopes M.R."/>
            <person name="Hittinger C.T."/>
            <person name="Goeker M."/>
            <person name="Salamov A.A."/>
            <person name="Wisecaver J.H."/>
            <person name="Long T.M."/>
            <person name="Calvey C.H."/>
            <person name="Aerts A.L."/>
            <person name="Barry K.W."/>
            <person name="Choi C."/>
            <person name="Clum A."/>
            <person name="Coughlan A.Y."/>
            <person name="Deshpande S."/>
            <person name="Douglass A.P."/>
            <person name="Hanson S.J."/>
            <person name="Klenk H.-P."/>
            <person name="LaButti K.M."/>
            <person name="Lapidus A."/>
            <person name="Lindquist E.A."/>
            <person name="Lipzen A.M."/>
            <person name="Meier-Kolthoff J.P."/>
            <person name="Ohm R.A."/>
            <person name="Otillar R.P."/>
            <person name="Pangilinan J.L."/>
            <person name="Peng Y."/>
            <person name="Rokas A."/>
            <person name="Rosa C.A."/>
            <person name="Scheuner C."/>
            <person name="Sibirny A.A."/>
            <person name="Slot J.C."/>
            <person name="Stielow J.B."/>
            <person name="Sun H."/>
            <person name="Kurtzman C.P."/>
            <person name="Blackwell M."/>
            <person name="Grigoriev I.V."/>
            <person name="Jeffries T.W."/>
        </authorList>
    </citation>
    <scope>NUCLEOTIDE SEQUENCE [LARGE SCALE GENOMIC DNA]</scope>
    <source>
        <strain evidence="8">ATCC 58044 / CBS 1984 / NCYC 433 / NRRL Y-366-8</strain>
    </source>
</reference>
<evidence type="ECO:0008006" key="9">
    <source>
        <dbReference type="Google" id="ProtNLM"/>
    </source>
</evidence>
<keyword evidence="2" id="KW-0812">Transmembrane</keyword>
<evidence type="ECO:0000256" key="2">
    <source>
        <dbReference type="SAM" id="Phobius"/>
    </source>
</evidence>
<dbReference type="EMBL" id="KV454209">
    <property type="protein sequence ID" value="ODQ60754.1"/>
    <property type="molecule type" value="Genomic_DNA"/>
</dbReference>
<dbReference type="InterPro" id="IPR024982">
    <property type="entry name" value="Rax2-like_C"/>
</dbReference>
<feature type="region of interest" description="Disordered" evidence="1">
    <location>
        <begin position="1134"/>
        <end position="1155"/>
    </location>
</feature>
<dbReference type="PANTHER" id="PTHR31778:SF2">
    <property type="entry name" value="BUD SITE SELECTION PROTEIN RAX2"/>
    <property type="match status" value="1"/>
</dbReference>
<evidence type="ECO:0000259" key="4">
    <source>
        <dbReference type="Pfam" id="PF12768"/>
    </source>
</evidence>
<gene>
    <name evidence="7" type="ORF">WICANDRAFT_77429</name>
</gene>
<keyword evidence="2" id="KW-0472">Membrane</keyword>
<feature type="domain" description="Rax2-like third" evidence="6">
    <location>
        <begin position="403"/>
        <end position="552"/>
    </location>
</feature>
<evidence type="ECO:0000313" key="7">
    <source>
        <dbReference type="EMBL" id="ODQ60754.1"/>
    </source>
</evidence>
<evidence type="ECO:0000259" key="6">
    <source>
        <dbReference type="Pfam" id="PF20843"/>
    </source>
</evidence>
<evidence type="ECO:0000259" key="5">
    <source>
        <dbReference type="Pfam" id="PF20842"/>
    </source>
</evidence>
<feature type="signal peptide" evidence="3">
    <location>
        <begin position="1"/>
        <end position="18"/>
    </location>
</feature>
<dbReference type="GO" id="GO:0000282">
    <property type="term" value="P:cellular bud site selection"/>
    <property type="evidence" value="ECO:0007669"/>
    <property type="project" value="TreeGrafter"/>
</dbReference>
<dbReference type="OrthoDB" id="2503993at2759"/>
<dbReference type="Pfam" id="PF12768">
    <property type="entry name" value="Rax2"/>
    <property type="match status" value="1"/>
</dbReference>